<dbReference type="RefSeq" id="WP_197163651.1">
    <property type="nucleotide sequence ID" value="NZ_JADZGI010000001.1"/>
</dbReference>
<feature type="transmembrane region" description="Helical" evidence="1">
    <location>
        <begin position="47"/>
        <end position="64"/>
    </location>
</feature>
<keyword evidence="3" id="KW-1185">Reference proteome</keyword>
<evidence type="ECO:0000313" key="2">
    <source>
        <dbReference type="EMBL" id="MBH0113437.1"/>
    </source>
</evidence>
<dbReference type="EMBL" id="JADZGI010000001">
    <property type="protein sequence ID" value="MBH0113437.1"/>
    <property type="molecule type" value="Genomic_DNA"/>
</dbReference>
<feature type="transmembrane region" description="Helical" evidence="1">
    <location>
        <begin position="310"/>
        <end position="330"/>
    </location>
</feature>
<evidence type="ECO:0008006" key="4">
    <source>
        <dbReference type="Google" id="ProtNLM"/>
    </source>
</evidence>
<evidence type="ECO:0000256" key="1">
    <source>
        <dbReference type="SAM" id="Phobius"/>
    </source>
</evidence>
<reference evidence="2" key="1">
    <citation type="submission" date="2020-11" db="EMBL/GenBank/DDBJ databases">
        <title>Novosphingobium aureum sp. nov., a marine bacterium isolated from sediment of a salt flat.</title>
        <authorList>
            <person name="Yoo Y."/>
            <person name="Kim J.-J."/>
        </authorList>
    </citation>
    <scope>NUCLEOTIDE SEQUENCE</scope>
    <source>
        <strain evidence="2">YJ-S2-02</strain>
    </source>
</reference>
<feature type="transmembrane region" description="Helical" evidence="1">
    <location>
        <begin position="208"/>
        <end position="229"/>
    </location>
</feature>
<keyword evidence="1" id="KW-0472">Membrane</keyword>
<comment type="caution">
    <text evidence="2">The sequence shown here is derived from an EMBL/GenBank/DDBJ whole genome shotgun (WGS) entry which is preliminary data.</text>
</comment>
<proteinExistence type="predicted"/>
<keyword evidence="1" id="KW-0812">Transmembrane</keyword>
<accession>A0A931MKY9</accession>
<evidence type="ECO:0000313" key="3">
    <source>
        <dbReference type="Proteomes" id="UP000617634"/>
    </source>
</evidence>
<dbReference type="Proteomes" id="UP000617634">
    <property type="component" value="Unassembled WGS sequence"/>
</dbReference>
<name>A0A931MKY9_9SPHN</name>
<protein>
    <recommendedName>
        <fullName evidence="4">DUF3592 domain-containing protein</fullName>
    </recommendedName>
</protein>
<keyword evidence="1" id="KW-1133">Transmembrane helix</keyword>
<gene>
    <name evidence="2" type="ORF">I5E68_10800</name>
</gene>
<sequence length="335" mass="37748">MDENESPGSPLVEHGHIPGCEDSWRVREAIVSLCLWNPRGLLNLSEILFPFVWIGGWVAASVWFRRANGRSIIPQRPTNADFLEDWCSGRSLRNYLTRVGGARNCLLVYVSDGQLVVTPRFPFTLLFLPELFGLDIRVSTASIASVEPVRRLWSRMLRVSFESAVLAPIELKLHDERRFLDSLGRRAQVGLGRASTAPLKPRRSFRLIFFRLFMMVWGTGALTAALSGLPEDYRFRRDGVETVGVFDSHTGVLGDRNDRGVLSYSVRGDRFHLTSLQGNGVYELGGTAKLFYMPDKPEDAREAANLLFNLMWLLLGIVALALSILGGWIARRIWR</sequence>
<dbReference type="AlphaFoldDB" id="A0A931MKY9"/>
<organism evidence="2 3">
    <name type="scientific">Novosphingobium aureum</name>
    <dbReference type="NCBI Taxonomy" id="2792964"/>
    <lineage>
        <taxon>Bacteria</taxon>
        <taxon>Pseudomonadati</taxon>
        <taxon>Pseudomonadota</taxon>
        <taxon>Alphaproteobacteria</taxon>
        <taxon>Sphingomonadales</taxon>
        <taxon>Sphingomonadaceae</taxon>
        <taxon>Novosphingobium</taxon>
    </lineage>
</organism>